<evidence type="ECO:0000313" key="1">
    <source>
        <dbReference type="EMBL" id="OMJ89931.1"/>
    </source>
</evidence>
<proteinExistence type="predicted"/>
<dbReference type="AlphaFoldDB" id="A0A1R2CLR7"/>
<protein>
    <submittedName>
        <fullName evidence="1">Uncharacterized protein</fullName>
    </submittedName>
</protein>
<gene>
    <name evidence="1" type="ORF">SteCoe_7820</name>
</gene>
<accession>A0A1R2CLR7</accession>
<evidence type="ECO:0000313" key="2">
    <source>
        <dbReference type="Proteomes" id="UP000187209"/>
    </source>
</evidence>
<dbReference type="EMBL" id="MPUH01000114">
    <property type="protein sequence ID" value="OMJ89931.1"/>
    <property type="molecule type" value="Genomic_DNA"/>
</dbReference>
<comment type="caution">
    <text evidence="1">The sequence shown here is derived from an EMBL/GenBank/DDBJ whole genome shotgun (WGS) entry which is preliminary data.</text>
</comment>
<reference evidence="1 2" key="1">
    <citation type="submission" date="2016-11" db="EMBL/GenBank/DDBJ databases">
        <title>The macronuclear genome of Stentor coeruleus: a giant cell with tiny introns.</title>
        <authorList>
            <person name="Slabodnick M."/>
            <person name="Ruby J.G."/>
            <person name="Reiff S.B."/>
            <person name="Swart E.C."/>
            <person name="Gosai S."/>
            <person name="Prabakaran S."/>
            <person name="Witkowska E."/>
            <person name="Larue G.E."/>
            <person name="Fisher S."/>
            <person name="Freeman R.M."/>
            <person name="Gunawardena J."/>
            <person name="Chu W."/>
            <person name="Stover N.A."/>
            <person name="Gregory B.D."/>
            <person name="Nowacki M."/>
            <person name="Derisi J."/>
            <person name="Roy S.W."/>
            <person name="Marshall W.F."/>
            <person name="Sood P."/>
        </authorList>
    </citation>
    <scope>NUCLEOTIDE SEQUENCE [LARGE SCALE GENOMIC DNA]</scope>
    <source>
        <strain evidence="1">WM001</strain>
    </source>
</reference>
<sequence>MMSLKCEATNCPNWVDYECSCEQKMRLCDKHFRQHGELYGCFANSIRNNVYEKVFHMRQAVKSLIDARNDIMLIVEKMMNELQLLLIQITQDIGKRKKILKDWICKGVAGDIESVMGNYRFADLKKRNADDFIETVRSMLNMRMFNEFGRVRNTGLGENMGNRYLAPQYFSYEQIQEFSSLDLKERICKIENLGISLQDVKKDIFDVKISKDKGFALVCII</sequence>
<name>A0A1R2CLR7_9CILI</name>
<keyword evidence="2" id="KW-1185">Reference proteome</keyword>
<dbReference type="Proteomes" id="UP000187209">
    <property type="component" value="Unassembled WGS sequence"/>
</dbReference>
<organism evidence="1 2">
    <name type="scientific">Stentor coeruleus</name>
    <dbReference type="NCBI Taxonomy" id="5963"/>
    <lineage>
        <taxon>Eukaryota</taxon>
        <taxon>Sar</taxon>
        <taxon>Alveolata</taxon>
        <taxon>Ciliophora</taxon>
        <taxon>Postciliodesmatophora</taxon>
        <taxon>Heterotrichea</taxon>
        <taxon>Heterotrichida</taxon>
        <taxon>Stentoridae</taxon>
        <taxon>Stentor</taxon>
    </lineage>
</organism>